<evidence type="ECO:0000256" key="1">
    <source>
        <dbReference type="SAM" id="Coils"/>
    </source>
</evidence>
<feature type="coiled-coil region" evidence="1">
    <location>
        <begin position="15"/>
        <end position="56"/>
    </location>
</feature>
<dbReference type="OrthoDB" id="471184at2"/>
<gene>
    <name evidence="3" type="ORF">CY0110_22797</name>
</gene>
<keyword evidence="2" id="KW-0472">Membrane</keyword>
<keyword evidence="2" id="KW-0812">Transmembrane</keyword>
<protein>
    <recommendedName>
        <fullName evidence="5">Shikimate 5-dehydrogenase</fullName>
    </recommendedName>
</protein>
<dbReference type="EMBL" id="AAXW01000004">
    <property type="protein sequence ID" value="EAZ92974.1"/>
    <property type="molecule type" value="Genomic_DNA"/>
</dbReference>
<evidence type="ECO:0000313" key="3">
    <source>
        <dbReference type="EMBL" id="EAZ92974.1"/>
    </source>
</evidence>
<organism evidence="3 4">
    <name type="scientific">Crocosphaera chwakensis CCY0110</name>
    <dbReference type="NCBI Taxonomy" id="391612"/>
    <lineage>
        <taxon>Bacteria</taxon>
        <taxon>Bacillati</taxon>
        <taxon>Cyanobacteriota</taxon>
        <taxon>Cyanophyceae</taxon>
        <taxon>Oscillatoriophycideae</taxon>
        <taxon>Chroococcales</taxon>
        <taxon>Aphanothecaceae</taxon>
        <taxon>Crocosphaera</taxon>
        <taxon>Crocosphaera chwakensis</taxon>
    </lineage>
</organism>
<evidence type="ECO:0000313" key="4">
    <source>
        <dbReference type="Proteomes" id="UP000003781"/>
    </source>
</evidence>
<accession>A3ILA5</accession>
<dbReference type="Proteomes" id="UP000003781">
    <property type="component" value="Unassembled WGS sequence"/>
</dbReference>
<keyword evidence="2" id="KW-1133">Transmembrane helix</keyword>
<keyword evidence="1" id="KW-0175">Coiled coil</keyword>
<evidence type="ECO:0008006" key="5">
    <source>
        <dbReference type="Google" id="ProtNLM"/>
    </source>
</evidence>
<keyword evidence="4" id="KW-1185">Reference proteome</keyword>
<reference evidence="3 4" key="1">
    <citation type="submission" date="2007-03" db="EMBL/GenBank/DDBJ databases">
        <authorList>
            <person name="Stal L."/>
            <person name="Ferriera S."/>
            <person name="Johnson J."/>
            <person name="Kravitz S."/>
            <person name="Beeson K."/>
            <person name="Sutton G."/>
            <person name="Rogers Y.-H."/>
            <person name="Friedman R."/>
            <person name="Frazier M."/>
            <person name="Venter J.C."/>
        </authorList>
    </citation>
    <scope>NUCLEOTIDE SEQUENCE [LARGE SCALE GENOMIC DNA]</scope>
    <source>
        <strain evidence="3 4">CCY0110</strain>
    </source>
</reference>
<name>A3ILA5_9CHRO</name>
<dbReference type="eggNOG" id="COG2825">
    <property type="taxonomic scope" value="Bacteria"/>
</dbReference>
<comment type="caution">
    <text evidence="3">The sequence shown here is derived from an EMBL/GenBank/DDBJ whole genome shotgun (WGS) entry which is preliminary data.</text>
</comment>
<dbReference type="AlphaFoldDB" id="A3ILA5"/>
<evidence type="ECO:0000256" key="2">
    <source>
        <dbReference type="SAM" id="Phobius"/>
    </source>
</evidence>
<feature type="transmembrane region" description="Helical" evidence="2">
    <location>
        <begin position="73"/>
        <end position="97"/>
    </location>
</feature>
<sequence length="102" mass="11443">MNDPSTVTYSTAEILKRIEDKLDKQSEKIGVIEVKLTAVETEVKNLKEDVRDIKNVQNTLVTEVSDLKGVKSFIIPIFVAVITAFITAFLTLIARLIPNIFH</sequence>
<dbReference type="RefSeq" id="WP_008274119.1">
    <property type="nucleotide sequence ID" value="NZ_AAXW01000004.1"/>
</dbReference>
<proteinExistence type="predicted"/>